<proteinExistence type="predicted"/>
<evidence type="ECO:0000313" key="2">
    <source>
        <dbReference type="EMBL" id="NEN52044.1"/>
    </source>
</evidence>
<dbReference type="PANTHER" id="PTHR43847">
    <property type="entry name" value="BLL3993 PROTEIN"/>
    <property type="match status" value="1"/>
</dbReference>
<evidence type="ECO:0000313" key="3">
    <source>
        <dbReference type="Proteomes" id="UP000468828"/>
    </source>
</evidence>
<keyword evidence="1" id="KW-0808">Transferase</keyword>
<protein>
    <submittedName>
        <fullName evidence="1">Isoprenylcysteine carboxylmethyltransferase family protein</fullName>
    </submittedName>
</protein>
<sequence>MITAPSDRLAGTAVGAQAVLLVWLGWPARRPRHALRASVGRLLSAAGLLVAASAARAMGPGLTPSPVPTEAAELLHDGPFASVRHPIYSGLLVFAVGRMLSAGRSRLLPAGLLTLLLTGKARWEEQLLTARFPDYRQYAASTPRFWPGMPLLRRINPPPVTDAKH</sequence>
<dbReference type="AlphaFoldDB" id="A0A6P0EX59"/>
<organism evidence="1 3">
    <name type="scientific">Modestobacter muralis</name>
    <dbReference type="NCBI Taxonomy" id="1608614"/>
    <lineage>
        <taxon>Bacteria</taxon>
        <taxon>Bacillati</taxon>
        <taxon>Actinomycetota</taxon>
        <taxon>Actinomycetes</taxon>
        <taxon>Geodermatophilales</taxon>
        <taxon>Geodermatophilaceae</taxon>
        <taxon>Modestobacter</taxon>
    </lineage>
</organism>
<name>A0A6P0EX59_9ACTN</name>
<evidence type="ECO:0000313" key="1">
    <source>
        <dbReference type="EMBL" id="NEK95156.1"/>
    </source>
</evidence>
<reference evidence="1 3" key="1">
    <citation type="submission" date="2020-01" db="EMBL/GenBank/DDBJ databases">
        <title>the WGS Modestobacter muralis CPCC 204518.</title>
        <authorList>
            <person name="Jiang Z."/>
        </authorList>
    </citation>
    <scope>NUCLEOTIDE SEQUENCE [LARGE SCALE GENOMIC DNA]</scope>
    <source>
        <strain evidence="1 3">DSM 100205</strain>
    </source>
</reference>
<dbReference type="EMBL" id="JAAGWH010000036">
    <property type="protein sequence ID" value="NEK95156.1"/>
    <property type="molecule type" value="Genomic_DNA"/>
</dbReference>
<reference evidence="2 4" key="2">
    <citation type="submission" date="2020-02" db="EMBL/GenBank/DDBJ databases">
        <title>The WGS of Modestobacter muralis DSM 100205.</title>
        <authorList>
            <person name="Jiang Z."/>
        </authorList>
    </citation>
    <scope>NUCLEOTIDE SEQUENCE [LARGE SCALE GENOMIC DNA]</scope>
    <source>
        <strain evidence="2 4">DSM 100205</strain>
    </source>
</reference>
<dbReference type="Proteomes" id="UP000468828">
    <property type="component" value="Unassembled WGS sequence"/>
</dbReference>
<accession>A0A6P0EX59</accession>
<dbReference type="Proteomes" id="UP000471152">
    <property type="component" value="Unassembled WGS sequence"/>
</dbReference>
<dbReference type="GO" id="GO:0008168">
    <property type="term" value="F:methyltransferase activity"/>
    <property type="evidence" value="ECO:0007669"/>
    <property type="project" value="UniProtKB-KW"/>
</dbReference>
<evidence type="ECO:0000313" key="4">
    <source>
        <dbReference type="Proteomes" id="UP000471152"/>
    </source>
</evidence>
<dbReference type="InterPro" id="IPR052527">
    <property type="entry name" value="Metal_cation-efflux_comp"/>
</dbReference>
<gene>
    <name evidence="2" type="ORF">G3R41_14040</name>
    <name evidence="1" type="ORF">GCU67_13390</name>
</gene>
<dbReference type="GO" id="GO:0032259">
    <property type="term" value="P:methylation"/>
    <property type="evidence" value="ECO:0007669"/>
    <property type="project" value="UniProtKB-KW"/>
</dbReference>
<comment type="caution">
    <text evidence="1">The sequence shown here is derived from an EMBL/GenBank/DDBJ whole genome shotgun (WGS) entry which is preliminary data.</text>
</comment>
<dbReference type="EMBL" id="JAAGWB010000038">
    <property type="protein sequence ID" value="NEN52044.1"/>
    <property type="molecule type" value="Genomic_DNA"/>
</dbReference>
<dbReference type="PANTHER" id="PTHR43847:SF1">
    <property type="entry name" value="BLL3993 PROTEIN"/>
    <property type="match status" value="1"/>
</dbReference>
<keyword evidence="3" id="KW-1185">Reference proteome</keyword>
<dbReference type="Gene3D" id="1.20.120.1630">
    <property type="match status" value="1"/>
</dbReference>
<keyword evidence="1" id="KW-0489">Methyltransferase</keyword>